<dbReference type="Pfam" id="PF01554">
    <property type="entry name" value="MatE"/>
    <property type="match status" value="2"/>
</dbReference>
<feature type="transmembrane region" description="Helical" evidence="7">
    <location>
        <begin position="12"/>
        <end position="32"/>
    </location>
</feature>
<feature type="transmembrane region" description="Helical" evidence="7">
    <location>
        <begin position="355"/>
        <end position="378"/>
    </location>
</feature>
<feature type="transmembrane region" description="Helical" evidence="7">
    <location>
        <begin position="161"/>
        <end position="186"/>
    </location>
</feature>
<reference evidence="10" key="1">
    <citation type="submission" date="2018-08" db="EMBL/GenBank/DDBJ databases">
        <authorList>
            <person name="Hornung B."/>
        </authorList>
    </citation>
    <scope>NUCLEOTIDE SEQUENCE [LARGE SCALE GENOMIC DNA]</scope>
</reference>
<dbReference type="RefSeq" id="WP_119162716.1">
    <property type="nucleotide sequence ID" value="NZ_RCIW01000007.1"/>
</dbReference>
<evidence type="ECO:0000313" key="10">
    <source>
        <dbReference type="Proteomes" id="UP000263928"/>
    </source>
</evidence>
<keyword evidence="3" id="KW-1003">Cell membrane</keyword>
<evidence type="ECO:0000256" key="7">
    <source>
        <dbReference type="SAM" id="Phobius"/>
    </source>
</evidence>
<feature type="transmembrane region" description="Helical" evidence="7">
    <location>
        <begin position="44"/>
        <end position="68"/>
    </location>
</feature>
<feature type="transmembrane region" description="Helical" evidence="7">
    <location>
        <begin position="385"/>
        <end position="406"/>
    </location>
</feature>
<name>A0A383S8Q9_9ACTN</name>
<evidence type="ECO:0000313" key="9">
    <source>
        <dbReference type="EMBL" id="SYZ34405.1"/>
    </source>
</evidence>
<evidence type="ECO:0000313" key="11">
    <source>
        <dbReference type="Proteomes" id="UP000279336"/>
    </source>
</evidence>
<evidence type="ECO:0000256" key="4">
    <source>
        <dbReference type="ARBA" id="ARBA00022692"/>
    </source>
</evidence>
<dbReference type="OrthoDB" id="9811110at2"/>
<keyword evidence="2" id="KW-0813">Transport</keyword>
<feature type="transmembrane region" description="Helical" evidence="7">
    <location>
        <begin position="315"/>
        <end position="343"/>
    </location>
</feature>
<feature type="transmembrane region" description="Helical" evidence="7">
    <location>
        <begin position="242"/>
        <end position="262"/>
    </location>
</feature>
<feature type="transmembrane region" description="Helical" evidence="7">
    <location>
        <begin position="192"/>
        <end position="211"/>
    </location>
</feature>
<dbReference type="PANTHER" id="PTHR43823:SF3">
    <property type="entry name" value="MULTIDRUG EXPORT PROTEIN MEPA"/>
    <property type="match status" value="1"/>
</dbReference>
<dbReference type="EMBL" id="UNQJ01000025">
    <property type="protein sequence ID" value="SYZ34405.1"/>
    <property type="molecule type" value="Genomic_DNA"/>
</dbReference>
<dbReference type="PANTHER" id="PTHR43823">
    <property type="entry name" value="SPORULATION PROTEIN YKVU"/>
    <property type="match status" value="1"/>
</dbReference>
<dbReference type="PIRSF" id="PIRSF006603">
    <property type="entry name" value="DinF"/>
    <property type="match status" value="1"/>
</dbReference>
<dbReference type="GO" id="GO:0005886">
    <property type="term" value="C:plasma membrane"/>
    <property type="evidence" value="ECO:0007669"/>
    <property type="project" value="UniProtKB-SubCell"/>
</dbReference>
<reference evidence="8 11" key="3">
    <citation type="submission" date="2018-10" db="EMBL/GenBank/DDBJ databases">
        <title>Propionibacterium australiense Genome Sequencing and Assembly.</title>
        <authorList>
            <person name="Bernier A.-M."/>
            <person name="Bernard K."/>
        </authorList>
    </citation>
    <scope>NUCLEOTIDE SEQUENCE [LARGE SCALE GENOMIC DNA]</scope>
    <source>
        <strain evidence="8 11">NML98A078</strain>
    </source>
</reference>
<dbReference type="Proteomes" id="UP000263928">
    <property type="component" value="Unassembled WGS sequence"/>
</dbReference>
<evidence type="ECO:0000256" key="5">
    <source>
        <dbReference type="ARBA" id="ARBA00022989"/>
    </source>
</evidence>
<keyword evidence="6 7" id="KW-0472">Membrane</keyword>
<evidence type="ECO:0000256" key="6">
    <source>
        <dbReference type="ARBA" id="ARBA00023136"/>
    </source>
</evidence>
<accession>A0A383S8Q9</accession>
<dbReference type="GO" id="GO:0042910">
    <property type="term" value="F:xenobiotic transmembrane transporter activity"/>
    <property type="evidence" value="ECO:0007669"/>
    <property type="project" value="InterPro"/>
</dbReference>
<gene>
    <name evidence="8" type="ORF">D7U36_05545</name>
    <name evidence="9" type="ORF">PROPAUS_2417</name>
</gene>
<sequence length="464" mass="48451">MDMSRHFGVRALLGFTLPSIAMMIFTSIYGVVDGLFVSNFAGKTAFAAVTLIMPFIMILGTLGFMMGSGGSALVSHTRGQGRDELANRYFSMIVYVTLGAGGVLAVVGALVMRPVAELLGASGEMLQLCVLYGRILMVSLPAFMLQYAFQAFASTAGRPRLGLYVTLAAGLTNMSLDLLFVGVLGWGVAGAAWATVASELIGGLVPLAWFARPNTSFLKLGCPARDPAALGKACVNGSSEMMAAIAISVVSIIYNLQLLRFIGQDGVAAYGTVMYVSMVFTAIFEGFCMGSAPLMSFQHGAANDVEKRSLMRRSLAIVTATGASMLLASQLLAHPLALIFAGYDPGLMELTQTAFRIFSLSFLSVGVGMYGSSLFTALGNGLVSAALAAGRTLGLEVCSVLLLPALIGPVGIWSSIIVAETIAALVVLLLIRKLGPRYGLVDRRTDPTVAPAPVEPTPAAEAVG</sequence>
<dbReference type="GO" id="GO:0015297">
    <property type="term" value="F:antiporter activity"/>
    <property type="evidence" value="ECO:0007669"/>
    <property type="project" value="InterPro"/>
</dbReference>
<comment type="subcellular location">
    <subcellularLocation>
        <location evidence="1">Cell membrane</location>
        <topology evidence="1">Multi-pass membrane protein</topology>
    </subcellularLocation>
</comment>
<evidence type="ECO:0000256" key="2">
    <source>
        <dbReference type="ARBA" id="ARBA00022448"/>
    </source>
</evidence>
<dbReference type="EMBL" id="RCIW01000007">
    <property type="protein sequence ID" value="RLP10750.1"/>
    <property type="molecule type" value="Genomic_DNA"/>
</dbReference>
<feature type="transmembrane region" description="Helical" evidence="7">
    <location>
        <begin position="268"/>
        <end position="294"/>
    </location>
</feature>
<feature type="transmembrane region" description="Helical" evidence="7">
    <location>
        <begin position="131"/>
        <end position="149"/>
    </location>
</feature>
<protein>
    <submittedName>
        <fullName evidence="8">MATE family efflux transporter</fullName>
    </submittedName>
    <submittedName>
        <fullName evidence="9">Multi antimicrobial extrusion protein</fullName>
    </submittedName>
</protein>
<evidence type="ECO:0000256" key="1">
    <source>
        <dbReference type="ARBA" id="ARBA00004651"/>
    </source>
</evidence>
<organism evidence="9 10">
    <name type="scientific">Propionibacterium australiense</name>
    <dbReference type="NCBI Taxonomy" id="119981"/>
    <lineage>
        <taxon>Bacteria</taxon>
        <taxon>Bacillati</taxon>
        <taxon>Actinomycetota</taxon>
        <taxon>Actinomycetes</taxon>
        <taxon>Propionibacteriales</taxon>
        <taxon>Propionibacteriaceae</taxon>
        <taxon>Propionibacterium</taxon>
    </lineage>
</organism>
<dbReference type="Proteomes" id="UP000279336">
    <property type="component" value="Unassembled WGS sequence"/>
</dbReference>
<keyword evidence="4 7" id="KW-0812">Transmembrane</keyword>
<evidence type="ECO:0000313" key="8">
    <source>
        <dbReference type="EMBL" id="RLP10750.1"/>
    </source>
</evidence>
<reference evidence="9" key="2">
    <citation type="submission" date="2018-08" db="EMBL/GenBank/DDBJ databases">
        <authorList>
            <person name="Ferrada E.E."/>
            <person name="Latorre B.A."/>
        </authorList>
    </citation>
    <scope>NUCLEOTIDE SEQUENCE [LARGE SCALE GENOMIC DNA]</scope>
    <source>
        <strain evidence="9">Propionibacterium_australiense1</strain>
    </source>
</reference>
<feature type="transmembrane region" description="Helical" evidence="7">
    <location>
        <begin position="412"/>
        <end position="431"/>
    </location>
</feature>
<dbReference type="InterPro" id="IPR051327">
    <property type="entry name" value="MATE_MepA_subfamily"/>
</dbReference>
<dbReference type="AlphaFoldDB" id="A0A383S8Q9"/>
<dbReference type="InterPro" id="IPR002528">
    <property type="entry name" value="MATE_fam"/>
</dbReference>
<evidence type="ECO:0000256" key="3">
    <source>
        <dbReference type="ARBA" id="ARBA00022475"/>
    </source>
</evidence>
<dbReference type="InterPro" id="IPR048279">
    <property type="entry name" value="MdtK-like"/>
</dbReference>
<keyword evidence="5 7" id="KW-1133">Transmembrane helix</keyword>
<proteinExistence type="predicted"/>
<feature type="transmembrane region" description="Helical" evidence="7">
    <location>
        <begin position="89"/>
        <end position="111"/>
    </location>
</feature>
<keyword evidence="10" id="KW-1185">Reference proteome</keyword>